<gene>
    <name evidence="2" type="ORF">S23_09850</name>
</gene>
<reference evidence="2 3" key="1">
    <citation type="journal article" date="2012" name="Microbes Environ.">
        <title>Complete genome sequence of Bradyrhizobium sp. S23321: insights into symbiosis evolution in soil oligotrophs.</title>
        <authorList>
            <person name="Okubo T."/>
            <person name="Tsukui T."/>
            <person name="Maita H."/>
            <person name="Okamoto S."/>
            <person name="Oshima K."/>
            <person name="Fujisawa T."/>
            <person name="Saito A."/>
            <person name="Futamata H."/>
            <person name="Hattori R."/>
            <person name="Shimomura Y."/>
            <person name="Haruta S."/>
            <person name="Morimoto S."/>
            <person name="Wang Y."/>
            <person name="Sakai Y."/>
            <person name="Hattori M."/>
            <person name="Aizawa S."/>
            <person name="Nagashima K.V.P."/>
            <person name="Masuda S."/>
            <person name="Hattori T."/>
            <person name="Yamashita A."/>
            <person name="Bao Z."/>
            <person name="Hayatsu M."/>
            <person name="Kajiya-Kanegae H."/>
            <person name="Yoshinaga I."/>
            <person name="Sakamoto K."/>
            <person name="Toyota K."/>
            <person name="Nakao M."/>
            <person name="Kohara M."/>
            <person name="Anda M."/>
            <person name="Niwa R."/>
            <person name="Jung-Hwan P."/>
            <person name="Sameshima-Saito R."/>
            <person name="Tokuda S."/>
            <person name="Yamamoto S."/>
            <person name="Yamamoto S."/>
            <person name="Yokoyama T."/>
            <person name="Akutsu T."/>
            <person name="Nakamura Y."/>
            <person name="Nakahira-Yanaka Y."/>
            <person name="Takada Hoshino Y."/>
            <person name="Hirakawa H."/>
            <person name="Mitsui H."/>
            <person name="Terasawa K."/>
            <person name="Itakura M."/>
            <person name="Sato S."/>
            <person name="Ikeda-Ohtsubo W."/>
            <person name="Sakakura N."/>
            <person name="Kaminuma E."/>
            <person name="Minamisawa K."/>
        </authorList>
    </citation>
    <scope>NUCLEOTIDE SEQUENCE [LARGE SCALE GENOMIC DNA]</scope>
    <source>
        <strain evidence="2 3">S23321</strain>
    </source>
</reference>
<evidence type="ECO:0000256" key="1">
    <source>
        <dbReference type="SAM" id="MobiDB-lite"/>
    </source>
</evidence>
<dbReference type="AlphaFoldDB" id="A0AAI8M950"/>
<evidence type="ECO:0000313" key="3">
    <source>
        <dbReference type="Proteomes" id="UP000007886"/>
    </source>
</evidence>
<proteinExistence type="predicted"/>
<evidence type="ECO:0000313" key="2">
    <source>
        <dbReference type="EMBL" id="BAL74204.1"/>
    </source>
</evidence>
<protein>
    <submittedName>
        <fullName evidence="2">Uncharacterized protein</fullName>
    </submittedName>
</protein>
<organism evidence="2 3">
    <name type="scientific">Bradyrhizobium cosmicum</name>
    <dbReference type="NCBI Taxonomy" id="1404864"/>
    <lineage>
        <taxon>Bacteria</taxon>
        <taxon>Pseudomonadati</taxon>
        <taxon>Pseudomonadota</taxon>
        <taxon>Alphaproteobacteria</taxon>
        <taxon>Hyphomicrobiales</taxon>
        <taxon>Nitrobacteraceae</taxon>
        <taxon>Bradyrhizobium</taxon>
    </lineage>
</organism>
<feature type="region of interest" description="Disordered" evidence="1">
    <location>
        <begin position="1"/>
        <end position="50"/>
    </location>
</feature>
<dbReference type="KEGG" id="brs:S23_09850"/>
<sequence length="50" mass="4966">MSGADDGDAREGTKSGECYGSSAGEQEIASGNGQINIPGLEGGYPFKGSI</sequence>
<dbReference type="EMBL" id="AP012279">
    <property type="protein sequence ID" value="BAL74204.1"/>
    <property type="molecule type" value="Genomic_DNA"/>
</dbReference>
<dbReference type="Proteomes" id="UP000007886">
    <property type="component" value="Chromosome"/>
</dbReference>
<keyword evidence="3" id="KW-1185">Reference proteome</keyword>
<accession>A0AAI8M950</accession>
<name>A0AAI8M950_9BRAD</name>